<feature type="transmembrane region" description="Helical" evidence="7">
    <location>
        <begin position="1412"/>
        <end position="1430"/>
    </location>
</feature>
<dbReference type="Proteomes" id="UP000325113">
    <property type="component" value="Unassembled WGS sequence"/>
</dbReference>
<reference evidence="9 10" key="1">
    <citation type="submission" date="2019-07" db="EMBL/GenBank/DDBJ databases">
        <title>Genomes of Cafeteria roenbergensis.</title>
        <authorList>
            <person name="Fischer M.G."/>
            <person name="Hackl T."/>
            <person name="Roman M."/>
        </authorList>
    </citation>
    <scope>NUCLEOTIDE SEQUENCE [LARGE SCALE GENOMIC DNA]</scope>
    <source>
        <strain evidence="9 10">Cflag</strain>
    </source>
</reference>
<feature type="region of interest" description="Disordered" evidence="6">
    <location>
        <begin position="1505"/>
        <end position="1527"/>
    </location>
</feature>
<evidence type="ECO:0000256" key="1">
    <source>
        <dbReference type="ARBA" id="ARBA00004370"/>
    </source>
</evidence>
<feature type="transmembrane region" description="Helical" evidence="7">
    <location>
        <begin position="1089"/>
        <end position="1114"/>
    </location>
</feature>
<dbReference type="InterPro" id="IPR028082">
    <property type="entry name" value="Peripla_BP_I"/>
</dbReference>
<evidence type="ECO:0000313" key="10">
    <source>
        <dbReference type="Proteomes" id="UP000325113"/>
    </source>
</evidence>
<feature type="region of interest" description="Disordered" evidence="6">
    <location>
        <begin position="1163"/>
        <end position="1285"/>
    </location>
</feature>
<name>A0A5A8CYL7_CAFRO</name>
<protein>
    <recommendedName>
        <fullName evidence="8">Receptor ligand binding region domain-containing protein</fullName>
    </recommendedName>
</protein>
<feature type="transmembrane region" description="Helical" evidence="7">
    <location>
        <begin position="1442"/>
        <end position="1470"/>
    </location>
</feature>
<dbReference type="EMBL" id="VLTM01000071">
    <property type="protein sequence ID" value="KAA0158126.1"/>
    <property type="molecule type" value="Genomic_DNA"/>
</dbReference>
<dbReference type="GO" id="GO:0016020">
    <property type="term" value="C:membrane"/>
    <property type="evidence" value="ECO:0007669"/>
    <property type="project" value="UniProtKB-SubCell"/>
</dbReference>
<evidence type="ECO:0000259" key="8">
    <source>
        <dbReference type="Pfam" id="PF01094"/>
    </source>
</evidence>
<feature type="domain" description="Receptor ligand binding region" evidence="8">
    <location>
        <begin position="78"/>
        <end position="473"/>
    </location>
</feature>
<keyword evidence="3 7" id="KW-1133">Transmembrane helix</keyword>
<evidence type="ECO:0000256" key="2">
    <source>
        <dbReference type="ARBA" id="ARBA00022692"/>
    </source>
</evidence>
<comment type="caution">
    <text evidence="9">The sequence shown here is derived from an EMBL/GenBank/DDBJ whole genome shotgun (WGS) entry which is preliminary data.</text>
</comment>
<evidence type="ECO:0000313" key="9">
    <source>
        <dbReference type="EMBL" id="KAA0158126.1"/>
    </source>
</evidence>
<comment type="subcellular location">
    <subcellularLocation>
        <location evidence="1">Membrane</location>
    </subcellularLocation>
</comment>
<evidence type="ECO:0000256" key="4">
    <source>
        <dbReference type="ARBA" id="ARBA00023136"/>
    </source>
</evidence>
<evidence type="ECO:0000256" key="5">
    <source>
        <dbReference type="ARBA" id="ARBA00023180"/>
    </source>
</evidence>
<dbReference type="SUPFAM" id="SSF53822">
    <property type="entry name" value="Periplasmic binding protein-like I"/>
    <property type="match status" value="1"/>
</dbReference>
<evidence type="ECO:0000256" key="3">
    <source>
        <dbReference type="ARBA" id="ARBA00022989"/>
    </source>
</evidence>
<evidence type="ECO:0000256" key="6">
    <source>
        <dbReference type="SAM" id="MobiDB-lite"/>
    </source>
</evidence>
<feature type="transmembrane region" description="Helical" evidence="7">
    <location>
        <begin position="657"/>
        <end position="679"/>
    </location>
</feature>
<organism evidence="9 10">
    <name type="scientific">Cafeteria roenbergensis</name>
    <name type="common">Marine flagellate</name>
    <dbReference type="NCBI Taxonomy" id="33653"/>
    <lineage>
        <taxon>Eukaryota</taxon>
        <taxon>Sar</taxon>
        <taxon>Stramenopiles</taxon>
        <taxon>Bigyra</taxon>
        <taxon>Opalozoa</taxon>
        <taxon>Bicosoecida</taxon>
        <taxon>Cafeteriaceae</taxon>
        <taxon>Cafeteria</taxon>
    </lineage>
</organism>
<dbReference type="Pfam" id="PF01094">
    <property type="entry name" value="ANF_receptor"/>
    <property type="match status" value="1"/>
</dbReference>
<feature type="transmembrane region" description="Helical" evidence="7">
    <location>
        <begin position="1385"/>
        <end position="1405"/>
    </location>
</feature>
<dbReference type="InterPro" id="IPR050726">
    <property type="entry name" value="mGluR"/>
</dbReference>
<feature type="transmembrane region" description="Helical" evidence="7">
    <location>
        <begin position="691"/>
        <end position="714"/>
    </location>
</feature>
<keyword evidence="2 7" id="KW-0812">Transmembrane</keyword>
<keyword evidence="4 7" id="KW-0472">Membrane</keyword>
<feature type="compositionally biased region" description="Basic residues" evidence="6">
    <location>
        <begin position="1188"/>
        <end position="1199"/>
    </location>
</feature>
<keyword evidence="5" id="KW-0325">Glycoprotein</keyword>
<feature type="transmembrane region" description="Helical" evidence="7">
    <location>
        <begin position="768"/>
        <end position="788"/>
    </location>
</feature>
<dbReference type="Gene3D" id="3.40.50.2300">
    <property type="match status" value="2"/>
</dbReference>
<sequence length="1527" mass="160834">MQARAIARGPAPPASFSRRHTPLRPSSRPARSFAAVLAVALSLASCAAAVAAAETGQDAWPVAGIAPVTGEYSGIQILEAMRLATVHLNAQWGNGSLWPGCNISVSDVDSEGVPDIAALKCFKEALLPRPPSMFVGGRRSDVTTSVALIGRVTQTPTLSYSATSVGLTGLSRFARVVGSDGLQAKAILGFMCALRPRWREAVAITASSDYASSLVIALRAMADAQGVSISLEQHVPVAAAPLRDVLASINSVLDRVVTRNARVIILNDEPADARLVLSEARRRGMIGLDQAPGSPYVWIGTDYWASEDAMFAAGNLTRLAQAGCPAACAERLLEALPGCFATWQSTRAIAPWLGPWQASVWDPAVGPDQLTPRQKAISELSSWRGDNMDTKAPFAFDAVLLAAAAMRRACEASGVPLASTGCGACASAFKNGDLMFNAMIGGSARPAFLVANATGPVFLDENGDRPMAVSLQQFTRVPNLTIPLDKVHVGELPVAAGPGEGCDGMVLQEAAIRWPGGRSTPPGTLGPCPPGQALSTGPFGAAYCGECPAGRFNMDLSSNCRPCPGVGAICPGGDAVELKVGFWSSPLRNGTVELYDCRPIPGICCPSSRCEVGRAMVDRPWGSSQCGPNRLGRLCAGCREGLSLWGGICLRCVGVNIVVLSLLCLLALVGLGLVTALVPSERAVMKNTIDYVQLIALVLVPVPGGRLPSLAALLESNVFNLDISSIFGEGDSGDGGWPANGSFPLVEPPLPPPSLYCPMPLTPLASSLVPLALPLSLLALILLMGFCWRPSADRVCPSSLRACLPGCAACFVEVPSWLLPGSRLVWMVAAPGDVRRVRTSSGPAMVLASLAEPGGDESDGSLASRPDQAVLALDPDSDEDVGSTGGWMDRADTKAVWVLGPEAEMSADATPSGLPVPHHGREAAQSLAAMQPGGGGLDPSAAPNPAAMRRRLRNADRLAVPRLEPRSGHMQVNAQAAELIAGACCWWHRLAMEGACRSCFACLCCSFAGRRVVDLLGPISQRAARRRVRQGHWAYVRSKTVLRAGLRWATVSANVVTATGWGLLACREVDGVQVLELHPAVQCWTPQHIFAVTTMAGFIALFALGLPGFLILAYEWLDKRSAAWEAWRDRRTRFIVRQNALRGHGVMDLFAVRLSRSDVLAAKRHHASEKEEQEEQEATSDSQAGRRERARRAGAARHARSTDAESGSSDDDEAQFTQRLSLRAASGLSPAESRPGSSRWRARSPAPAHARRNAATGVSTPPGLVAAVSGAGRATSPSGVKRHTSAAAVAGTTRLAALPGDRLAGSVAGSPLSEDARHGKESTAFAAAASAGDLELVSSLGRAVWEVMRVYRPGVRGSYEAFVFVRRVLVTSAVVFLATNPTWRQIALFVLSTFFLVIQLLLMPYSTASDNLYASGLLLAMTFICGLEMYNTPLYLSDPNHAASTAALIIAVTEFALLLVPVAIAGTVMIATLRRKGHLACLGRPCQPSGAPCCRPRAGSDAIELSEAPRDTSSLRGVQPGWSVNRE</sequence>
<dbReference type="PANTHER" id="PTHR24060">
    <property type="entry name" value="METABOTROPIC GLUTAMATE RECEPTOR"/>
    <property type="match status" value="1"/>
</dbReference>
<feature type="compositionally biased region" description="Low complexity" evidence="6">
    <location>
        <begin position="1233"/>
        <end position="1248"/>
    </location>
</feature>
<gene>
    <name evidence="9" type="ORF">FNF31_05541</name>
</gene>
<dbReference type="InterPro" id="IPR001828">
    <property type="entry name" value="ANF_lig-bd_rcpt"/>
</dbReference>
<accession>A0A5A8CYL7</accession>
<proteinExistence type="predicted"/>
<feature type="region of interest" description="Disordered" evidence="6">
    <location>
        <begin position="1"/>
        <end position="27"/>
    </location>
</feature>
<evidence type="ECO:0000256" key="7">
    <source>
        <dbReference type="SAM" id="Phobius"/>
    </source>
</evidence>